<evidence type="ECO:0000313" key="2">
    <source>
        <dbReference type="EMBL" id="KAF1999391.1"/>
    </source>
</evidence>
<keyword evidence="1" id="KW-1133">Transmembrane helix</keyword>
<dbReference type="AlphaFoldDB" id="A0A6A5WGV8"/>
<name>A0A6A5WGV8_9PLEO</name>
<dbReference type="Proteomes" id="UP000799779">
    <property type="component" value="Unassembled WGS sequence"/>
</dbReference>
<feature type="transmembrane region" description="Helical" evidence="1">
    <location>
        <begin position="439"/>
        <end position="460"/>
    </location>
</feature>
<organism evidence="2 3">
    <name type="scientific">Amniculicola lignicola CBS 123094</name>
    <dbReference type="NCBI Taxonomy" id="1392246"/>
    <lineage>
        <taxon>Eukaryota</taxon>
        <taxon>Fungi</taxon>
        <taxon>Dikarya</taxon>
        <taxon>Ascomycota</taxon>
        <taxon>Pezizomycotina</taxon>
        <taxon>Dothideomycetes</taxon>
        <taxon>Pleosporomycetidae</taxon>
        <taxon>Pleosporales</taxon>
        <taxon>Amniculicolaceae</taxon>
        <taxon>Amniculicola</taxon>
    </lineage>
</organism>
<reference evidence="2" key="1">
    <citation type="journal article" date="2020" name="Stud. Mycol.">
        <title>101 Dothideomycetes genomes: a test case for predicting lifestyles and emergence of pathogens.</title>
        <authorList>
            <person name="Haridas S."/>
            <person name="Albert R."/>
            <person name="Binder M."/>
            <person name="Bloem J."/>
            <person name="Labutti K."/>
            <person name="Salamov A."/>
            <person name="Andreopoulos B."/>
            <person name="Baker S."/>
            <person name="Barry K."/>
            <person name="Bills G."/>
            <person name="Bluhm B."/>
            <person name="Cannon C."/>
            <person name="Castanera R."/>
            <person name="Culley D."/>
            <person name="Daum C."/>
            <person name="Ezra D."/>
            <person name="Gonzalez J."/>
            <person name="Henrissat B."/>
            <person name="Kuo A."/>
            <person name="Liang C."/>
            <person name="Lipzen A."/>
            <person name="Lutzoni F."/>
            <person name="Magnuson J."/>
            <person name="Mondo S."/>
            <person name="Nolan M."/>
            <person name="Ohm R."/>
            <person name="Pangilinan J."/>
            <person name="Park H.-J."/>
            <person name="Ramirez L."/>
            <person name="Alfaro M."/>
            <person name="Sun H."/>
            <person name="Tritt A."/>
            <person name="Yoshinaga Y."/>
            <person name="Zwiers L.-H."/>
            <person name="Turgeon B."/>
            <person name="Goodwin S."/>
            <person name="Spatafora J."/>
            <person name="Crous P."/>
            <person name="Grigoriev I."/>
        </authorList>
    </citation>
    <scope>NUCLEOTIDE SEQUENCE</scope>
    <source>
        <strain evidence="2">CBS 123094</strain>
    </source>
</reference>
<evidence type="ECO:0000313" key="3">
    <source>
        <dbReference type="Proteomes" id="UP000799779"/>
    </source>
</evidence>
<proteinExistence type="predicted"/>
<keyword evidence="1" id="KW-0472">Membrane</keyword>
<evidence type="ECO:0000256" key="1">
    <source>
        <dbReference type="SAM" id="Phobius"/>
    </source>
</evidence>
<sequence length="474" mass="52817">MGVDIPEPCVTRDRALREETRYWVHAESCYVYADFPDALTEVIWNAGKVATALNLRDARLEPWLQWMFGFGYTENDALGTPWVDYVYSTFNRIGQMTSESTQANANIRFYCDEEARWSMVDVNGDTVAEPADRTSTEYREGVFWDRTNDALVQGKALMCKTPDSLGGSDLAYASSFLNNAYDKVRRKAPSFPRSAQNADREIIQICAKLFNDGIHLGALTLRDLATLDLSKLKNLPGVAPVLTTVLTHELIHNPLISETKYFELSGTGATVGKKVAFGTDSHPPMMDPSIAAHAGNTRVRGKYFYDDTQVPGERLKAEWAIMNPDSYAMLATLYRLYGKQWNNQRGSDGKITLFKDKTLPNVGDWDVTSRSCSANSDCDSGCCDVSGYTCTAEDEHVGIDEYQIHASLEHQQQNLNLYLMISTAGPAPRMGVVQMPWRAVGMGVAIIGCLFLYHVTVYLLHHPATIHHFGASKQ</sequence>
<keyword evidence="3" id="KW-1185">Reference proteome</keyword>
<gene>
    <name evidence="2" type="ORF">P154DRAFT_601528</name>
</gene>
<protein>
    <submittedName>
        <fullName evidence="2">Uncharacterized protein</fullName>
    </submittedName>
</protein>
<dbReference type="EMBL" id="ML977596">
    <property type="protein sequence ID" value="KAF1999391.1"/>
    <property type="molecule type" value="Genomic_DNA"/>
</dbReference>
<accession>A0A6A5WGV8</accession>
<dbReference type="OrthoDB" id="10563471at2759"/>
<keyword evidence="1" id="KW-0812">Transmembrane</keyword>